<proteinExistence type="predicted"/>
<keyword evidence="2" id="KW-1185">Reference proteome</keyword>
<dbReference type="HOGENOM" id="CLU_2307973_0_0_1"/>
<dbReference type="Proteomes" id="UP000011668">
    <property type="component" value="Unassembled WGS sequence"/>
</dbReference>
<name>L8WLS3_THACA</name>
<gene>
    <name evidence="1" type="ORF">AG1IA_07073</name>
</gene>
<evidence type="ECO:0000313" key="1">
    <source>
        <dbReference type="EMBL" id="ELU38895.1"/>
    </source>
</evidence>
<reference evidence="1 2" key="1">
    <citation type="journal article" date="2013" name="Nat. Commun.">
        <title>The evolution and pathogenic mechanisms of the rice sheath blight pathogen.</title>
        <authorList>
            <person name="Zheng A."/>
            <person name="Lin R."/>
            <person name="Xu L."/>
            <person name="Qin P."/>
            <person name="Tang C."/>
            <person name="Ai P."/>
            <person name="Zhang D."/>
            <person name="Liu Y."/>
            <person name="Sun Z."/>
            <person name="Feng H."/>
            <person name="Wang Y."/>
            <person name="Chen Y."/>
            <person name="Liang X."/>
            <person name="Fu R."/>
            <person name="Li Q."/>
            <person name="Zhang J."/>
            <person name="Yu X."/>
            <person name="Xie Z."/>
            <person name="Ding L."/>
            <person name="Guan P."/>
            <person name="Tang J."/>
            <person name="Liang Y."/>
            <person name="Wang S."/>
            <person name="Deng Q."/>
            <person name="Li S."/>
            <person name="Zhu J."/>
            <person name="Wang L."/>
            <person name="Liu H."/>
            <person name="Li P."/>
        </authorList>
    </citation>
    <scope>NUCLEOTIDE SEQUENCE [LARGE SCALE GENOMIC DNA]</scope>
    <source>
        <strain evidence="2">AG-1 IA</strain>
    </source>
</reference>
<evidence type="ECO:0000313" key="2">
    <source>
        <dbReference type="Proteomes" id="UP000011668"/>
    </source>
</evidence>
<sequence>MVRRVSVADLIITTIIYKLPSSGVFVTKPKHEASQVTTASCRVNLRPTSPSGLAHTECRGTPLAGLGRPATSQNRCRARPVHPRCFAAAGAPQPSLLWVS</sequence>
<dbReference type="AlphaFoldDB" id="L8WLS3"/>
<organism evidence="1 2">
    <name type="scientific">Thanatephorus cucumeris (strain AG1-IA)</name>
    <name type="common">Rice sheath blight fungus</name>
    <name type="synonym">Rhizoctonia solani</name>
    <dbReference type="NCBI Taxonomy" id="983506"/>
    <lineage>
        <taxon>Eukaryota</taxon>
        <taxon>Fungi</taxon>
        <taxon>Dikarya</taxon>
        <taxon>Basidiomycota</taxon>
        <taxon>Agaricomycotina</taxon>
        <taxon>Agaricomycetes</taxon>
        <taxon>Cantharellales</taxon>
        <taxon>Ceratobasidiaceae</taxon>
        <taxon>Rhizoctonia</taxon>
        <taxon>Rhizoctonia solani AG-1</taxon>
    </lineage>
</organism>
<accession>L8WLS3</accession>
<protein>
    <submittedName>
        <fullName evidence="1">Uncharacterized protein</fullName>
    </submittedName>
</protein>
<comment type="caution">
    <text evidence="1">The sequence shown here is derived from an EMBL/GenBank/DDBJ whole genome shotgun (WGS) entry which is preliminary data.</text>
</comment>
<dbReference type="EMBL" id="AFRT01002001">
    <property type="protein sequence ID" value="ELU38895.1"/>
    <property type="molecule type" value="Genomic_DNA"/>
</dbReference>